<organism evidence="14 15">
    <name type="scientific">Amphritea japonica ATCC BAA-1530</name>
    <dbReference type="NCBI Taxonomy" id="1278309"/>
    <lineage>
        <taxon>Bacteria</taxon>
        <taxon>Pseudomonadati</taxon>
        <taxon>Pseudomonadota</taxon>
        <taxon>Gammaproteobacteria</taxon>
        <taxon>Oceanospirillales</taxon>
        <taxon>Oceanospirillaceae</taxon>
        <taxon>Amphritea</taxon>
    </lineage>
</organism>
<evidence type="ECO:0000259" key="12">
    <source>
        <dbReference type="PROSITE" id="PS51898"/>
    </source>
</evidence>
<feature type="active site" evidence="11">
    <location>
        <position position="275"/>
    </location>
</feature>
<keyword evidence="10 11" id="KW-0131">Cell cycle</keyword>
<dbReference type="GO" id="GO:0005737">
    <property type="term" value="C:cytoplasm"/>
    <property type="evidence" value="ECO:0007669"/>
    <property type="project" value="UniProtKB-SubCell"/>
</dbReference>
<feature type="active site" evidence="11">
    <location>
        <position position="249"/>
    </location>
</feature>
<comment type="subunit">
    <text evidence="11">Forms a cyclic heterotetrameric complex composed of two molecules of XerC and two molecules of XerD.</text>
</comment>
<dbReference type="RefSeq" id="WP_019621008.1">
    <property type="nucleotide sequence ID" value="NZ_AP014545.1"/>
</dbReference>
<dbReference type="PROSITE" id="PS51900">
    <property type="entry name" value="CB"/>
    <property type="match status" value="1"/>
</dbReference>
<keyword evidence="7 11" id="KW-0229">DNA integration</keyword>
<dbReference type="OrthoDB" id="9801717at2"/>
<reference evidence="14 15" key="1">
    <citation type="journal article" date="2008" name="Int. J. Syst. Evol. Microbiol.">
        <title>Amphritea japonica sp. nov. and Amphritea balenae sp. nov., isolated from the sediment adjacent to sperm whale carcasses off Kagoshima, Japan.</title>
        <authorList>
            <person name="Miyazaki M."/>
            <person name="Nogi Y."/>
            <person name="Fujiwara Y."/>
            <person name="Kawato M."/>
            <person name="Nagahama T."/>
            <person name="Kubokawa K."/>
            <person name="Horikoshi K."/>
        </authorList>
    </citation>
    <scope>NUCLEOTIDE SEQUENCE [LARGE SCALE GENOMIC DNA]</scope>
    <source>
        <strain evidence="14 15">ATCC BAA-1530</strain>
    </source>
</reference>
<evidence type="ECO:0000256" key="4">
    <source>
        <dbReference type="ARBA" id="ARBA00022490"/>
    </source>
</evidence>
<dbReference type="InterPro" id="IPR011931">
    <property type="entry name" value="Recomb_XerC"/>
</dbReference>
<dbReference type="Pfam" id="PF00589">
    <property type="entry name" value="Phage_integrase"/>
    <property type="match status" value="1"/>
</dbReference>
<evidence type="ECO:0000256" key="5">
    <source>
        <dbReference type="ARBA" id="ARBA00022618"/>
    </source>
</evidence>
<gene>
    <name evidence="11 14" type="primary">xerC</name>
    <name evidence="14" type="ORF">AMJAP_0221</name>
</gene>
<dbReference type="Proteomes" id="UP000595663">
    <property type="component" value="Chromosome"/>
</dbReference>
<evidence type="ECO:0000256" key="8">
    <source>
        <dbReference type="ARBA" id="ARBA00023125"/>
    </source>
</evidence>
<dbReference type="NCBIfam" id="TIGR02224">
    <property type="entry name" value="recomb_XerC"/>
    <property type="match status" value="1"/>
</dbReference>
<protein>
    <recommendedName>
        <fullName evidence="3 11">Tyrosine recombinase XerC</fullName>
    </recommendedName>
</protein>
<dbReference type="InterPro" id="IPR050090">
    <property type="entry name" value="Tyrosine_recombinase_XerCD"/>
</dbReference>
<comment type="function">
    <text evidence="11">Site-specific tyrosine recombinase, which acts by catalyzing the cutting and rejoining of the recombining DNA molecules. The XerC-XerD complex is essential to convert dimers of the bacterial chromosome into monomers to permit their segregation at cell division. It also contributes to the segregational stability of plasmids.</text>
</comment>
<dbReference type="InterPro" id="IPR010998">
    <property type="entry name" value="Integrase_recombinase_N"/>
</dbReference>
<evidence type="ECO:0000256" key="1">
    <source>
        <dbReference type="ARBA" id="ARBA00004496"/>
    </source>
</evidence>
<keyword evidence="9 11" id="KW-0233">DNA recombination</keyword>
<dbReference type="SUPFAM" id="SSF56349">
    <property type="entry name" value="DNA breaking-rejoining enzymes"/>
    <property type="match status" value="1"/>
</dbReference>
<keyword evidence="5 11" id="KW-0132">Cell division</keyword>
<name>A0A7R6SR69_9GAMM</name>
<dbReference type="InterPro" id="IPR011010">
    <property type="entry name" value="DNA_brk_join_enz"/>
</dbReference>
<feature type="active site" description="O-(3'-phospho-DNA)-tyrosine intermediate" evidence="11">
    <location>
        <position position="284"/>
    </location>
</feature>
<dbReference type="NCBIfam" id="NF001399">
    <property type="entry name" value="PRK00283.1"/>
    <property type="match status" value="1"/>
</dbReference>
<evidence type="ECO:0000256" key="9">
    <source>
        <dbReference type="ARBA" id="ARBA00023172"/>
    </source>
</evidence>
<dbReference type="Pfam" id="PF02899">
    <property type="entry name" value="Phage_int_SAM_1"/>
    <property type="match status" value="1"/>
</dbReference>
<dbReference type="GO" id="GO:0051301">
    <property type="term" value="P:cell division"/>
    <property type="evidence" value="ECO:0007669"/>
    <property type="project" value="UniProtKB-UniRule"/>
</dbReference>
<evidence type="ECO:0000313" key="15">
    <source>
        <dbReference type="Proteomes" id="UP000595663"/>
    </source>
</evidence>
<dbReference type="PROSITE" id="PS51898">
    <property type="entry name" value="TYR_RECOMBINASE"/>
    <property type="match status" value="1"/>
</dbReference>
<evidence type="ECO:0000256" key="2">
    <source>
        <dbReference type="ARBA" id="ARBA00006657"/>
    </source>
</evidence>
<dbReference type="GO" id="GO:0003677">
    <property type="term" value="F:DNA binding"/>
    <property type="evidence" value="ECO:0007669"/>
    <property type="project" value="UniProtKB-UniRule"/>
</dbReference>
<keyword evidence="4 11" id="KW-0963">Cytoplasm</keyword>
<feature type="domain" description="Tyr recombinase" evidence="12">
    <location>
        <begin position="114"/>
        <end position="297"/>
    </location>
</feature>
<dbReference type="InterPro" id="IPR004107">
    <property type="entry name" value="Integrase_SAM-like_N"/>
</dbReference>
<feature type="domain" description="Core-binding (CB)" evidence="13">
    <location>
        <begin position="2"/>
        <end position="93"/>
    </location>
</feature>
<evidence type="ECO:0000256" key="6">
    <source>
        <dbReference type="ARBA" id="ARBA00022829"/>
    </source>
</evidence>
<feature type="active site" evidence="11">
    <location>
        <position position="252"/>
    </location>
</feature>
<dbReference type="GO" id="GO:0009037">
    <property type="term" value="F:tyrosine-based site-specific recombinase activity"/>
    <property type="evidence" value="ECO:0007669"/>
    <property type="project" value="UniProtKB-UniRule"/>
</dbReference>
<dbReference type="CDD" id="cd00798">
    <property type="entry name" value="INT_XerDC_C"/>
    <property type="match status" value="1"/>
</dbReference>
<keyword evidence="8 11" id="KW-0238">DNA-binding</keyword>
<evidence type="ECO:0000259" key="13">
    <source>
        <dbReference type="PROSITE" id="PS51900"/>
    </source>
</evidence>
<dbReference type="KEGG" id="ajp:AMJAP_0221"/>
<dbReference type="InterPro" id="IPR013762">
    <property type="entry name" value="Integrase-like_cat_sf"/>
</dbReference>
<dbReference type="HAMAP" id="MF_01808">
    <property type="entry name" value="Recomb_XerC_XerD"/>
    <property type="match status" value="1"/>
</dbReference>
<evidence type="ECO:0000256" key="3">
    <source>
        <dbReference type="ARBA" id="ARBA00015804"/>
    </source>
</evidence>
<evidence type="ECO:0000313" key="14">
    <source>
        <dbReference type="EMBL" id="BBB24820.1"/>
    </source>
</evidence>
<dbReference type="Gene3D" id="1.10.443.10">
    <property type="entry name" value="Intergrase catalytic core"/>
    <property type="match status" value="1"/>
</dbReference>
<evidence type="ECO:0000256" key="10">
    <source>
        <dbReference type="ARBA" id="ARBA00023306"/>
    </source>
</evidence>
<comment type="subcellular location">
    <subcellularLocation>
        <location evidence="1 11">Cytoplasm</location>
    </subcellularLocation>
</comment>
<dbReference type="InterPro" id="IPR023009">
    <property type="entry name" value="Tyrosine_recombinase_XerC/XerD"/>
</dbReference>
<dbReference type="InterPro" id="IPR002104">
    <property type="entry name" value="Integrase_catalytic"/>
</dbReference>
<proteinExistence type="inferred from homology"/>
<dbReference type="InterPro" id="IPR044068">
    <property type="entry name" value="CB"/>
</dbReference>
<dbReference type="AlphaFoldDB" id="A0A7R6SR69"/>
<evidence type="ECO:0000256" key="7">
    <source>
        <dbReference type="ARBA" id="ARBA00022908"/>
    </source>
</evidence>
<dbReference type="GO" id="GO:0007059">
    <property type="term" value="P:chromosome segregation"/>
    <property type="evidence" value="ECO:0007669"/>
    <property type="project" value="UniProtKB-UniRule"/>
</dbReference>
<dbReference type="Gene3D" id="1.10.150.130">
    <property type="match status" value="1"/>
</dbReference>
<feature type="active site" evidence="11">
    <location>
        <position position="180"/>
    </location>
</feature>
<dbReference type="PANTHER" id="PTHR30349">
    <property type="entry name" value="PHAGE INTEGRASE-RELATED"/>
    <property type="match status" value="1"/>
</dbReference>
<dbReference type="PANTHER" id="PTHR30349:SF81">
    <property type="entry name" value="TYROSINE RECOMBINASE XERC"/>
    <property type="match status" value="1"/>
</dbReference>
<accession>A0A7R6SR69</accession>
<keyword evidence="15" id="KW-1185">Reference proteome</keyword>
<comment type="similarity">
    <text evidence="2 11">Belongs to the 'phage' integrase family. XerC subfamily.</text>
</comment>
<feature type="active site" evidence="11">
    <location>
        <position position="156"/>
    </location>
</feature>
<evidence type="ECO:0000256" key="11">
    <source>
        <dbReference type="HAMAP-Rule" id="MF_01808"/>
    </source>
</evidence>
<dbReference type="EMBL" id="AP014545">
    <property type="protein sequence ID" value="BBB24820.1"/>
    <property type="molecule type" value="Genomic_DNA"/>
</dbReference>
<dbReference type="GO" id="GO:0006313">
    <property type="term" value="P:DNA transposition"/>
    <property type="evidence" value="ECO:0007669"/>
    <property type="project" value="UniProtKB-UniRule"/>
</dbReference>
<keyword evidence="6 11" id="KW-0159">Chromosome partition</keyword>
<sequence>MNAGEAALDGFYTYLSSERQLSSHTLSNYRRDLTRLQAYLQHSTLFPDGCIDWAQVEAKQIRNFVAWVHREGLGGKSIQRLLSAIRSFYKYLHREGLVQQNPALGIQAPKSPRRLPQTLDVDQLDQLLNSDEQTNNDPLECRDQAMLELIYSSGLRLSELVSLDLYSIDWQEATLRVVGKGAKERLLPIGSKAMQALDRWLDLRDSMTKPEEMALFVSQRGGRISPRSVQLRIDRRAKMQHTQGKVYPHRLRHSFASHMLESSGDLRAVQELLGHSDISTTQIYTHLDFSHLMDVYDKAHPRAHRKSNNNSEKDDD</sequence>